<accession>A0A8E0S327</accession>
<feature type="binding site" evidence="12">
    <location>
        <position position="104"/>
    </location>
    <ligand>
        <name>Zn(2+)</name>
        <dbReference type="ChEBI" id="CHEBI:29105"/>
    </ligand>
</feature>
<feature type="transmembrane region" description="Helical" evidence="13">
    <location>
        <begin position="456"/>
        <end position="474"/>
    </location>
</feature>
<evidence type="ECO:0000256" key="4">
    <source>
        <dbReference type="ARBA" id="ARBA00022676"/>
    </source>
</evidence>
<keyword evidence="8 13" id="KW-1133">Transmembrane helix</keyword>
<evidence type="ECO:0000256" key="7">
    <source>
        <dbReference type="ARBA" id="ARBA00022824"/>
    </source>
</evidence>
<keyword evidence="10 13" id="KW-0472">Membrane</keyword>
<dbReference type="PROSITE" id="PS50305">
    <property type="entry name" value="SIRTUIN"/>
    <property type="match status" value="1"/>
</dbReference>
<evidence type="ECO:0000313" key="16">
    <source>
        <dbReference type="Proteomes" id="UP000728185"/>
    </source>
</evidence>
<comment type="similarity">
    <text evidence="11">Belongs to the glycosyltransferase 22 family. PIGZ subfamily.</text>
</comment>
<dbReference type="Pfam" id="PF03901">
    <property type="entry name" value="Glyco_transf_22"/>
    <property type="match status" value="1"/>
</dbReference>
<dbReference type="GO" id="GO:0000026">
    <property type="term" value="F:alpha-1,2-mannosyltransferase activity"/>
    <property type="evidence" value="ECO:0007669"/>
    <property type="project" value="TreeGrafter"/>
</dbReference>
<feature type="transmembrane region" description="Helical" evidence="13">
    <location>
        <begin position="481"/>
        <end position="500"/>
    </location>
</feature>
<evidence type="ECO:0000256" key="12">
    <source>
        <dbReference type="PROSITE-ProRule" id="PRU00236"/>
    </source>
</evidence>
<keyword evidence="6 13" id="KW-0812">Transmembrane</keyword>
<dbReference type="EMBL" id="LUCM01004086">
    <property type="protein sequence ID" value="KAA0194868.1"/>
    <property type="molecule type" value="Genomic_DNA"/>
</dbReference>
<evidence type="ECO:0000256" key="5">
    <source>
        <dbReference type="ARBA" id="ARBA00022679"/>
    </source>
</evidence>
<keyword evidence="16" id="KW-1185">Reference proteome</keyword>
<dbReference type="GO" id="GO:0070403">
    <property type="term" value="F:NAD+ binding"/>
    <property type="evidence" value="ECO:0007669"/>
    <property type="project" value="InterPro"/>
</dbReference>
<evidence type="ECO:0000256" key="6">
    <source>
        <dbReference type="ARBA" id="ARBA00022692"/>
    </source>
</evidence>
<feature type="transmembrane region" description="Helical" evidence="13">
    <location>
        <begin position="506"/>
        <end position="524"/>
    </location>
</feature>
<dbReference type="InterPro" id="IPR029035">
    <property type="entry name" value="DHS-like_NAD/FAD-binding_dom"/>
</dbReference>
<dbReference type="EC" id="2.4.1.-" evidence="13"/>
<dbReference type="GO" id="GO:0046872">
    <property type="term" value="F:metal ion binding"/>
    <property type="evidence" value="ECO:0007669"/>
    <property type="project" value="UniProtKB-KW"/>
</dbReference>
<gene>
    <name evidence="15" type="ORF">FBUS_03368</name>
</gene>
<evidence type="ECO:0000256" key="1">
    <source>
        <dbReference type="ARBA" id="ARBA00004477"/>
    </source>
</evidence>
<comment type="caution">
    <text evidence="15">The sequence shown here is derived from an EMBL/GenBank/DDBJ whole genome shotgun (WGS) entry which is preliminary data.</text>
</comment>
<reference evidence="15" key="1">
    <citation type="submission" date="2019-05" db="EMBL/GenBank/DDBJ databases">
        <title>Annotation for the trematode Fasciolopsis buski.</title>
        <authorList>
            <person name="Choi Y.-J."/>
        </authorList>
    </citation>
    <scope>NUCLEOTIDE SEQUENCE</scope>
    <source>
        <strain evidence="15">HT</strain>
        <tissue evidence="15">Whole worm</tissue>
    </source>
</reference>
<dbReference type="GO" id="GO:0005789">
    <property type="term" value="C:endoplasmic reticulum membrane"/>
    <property type="evidence" value="ECO:0007669"/>
    <property type="project" value="UniProtKB-SubCell"/>
</dbReference>
<feature type="transmembrane region" description="Helical" evidence="13">
    <location>
        <begin position="678"/>
        <end position="703"/>
    </location>
</feature>
<dbReference type="Gene3D" id="2.20.28.200">
    <property type="match status" value="1"/>
</dbReference>
<proteinExistence type="inferred from homology"/>
<dbReference type="InterPro" id="IPR005599">
    <property type="entry name" value="GPI_mannosylTrfase"/>
</dbReference>
<evidence type="ECO:0000256" key="8">
    <source>
        <dbReference type="ARBA" id="ARBA00022989"/>
    </source>
</evidence>
<dbReference type="PANTHER" id="PTHR22760">
    <property type="entry name" value="GLYCOSYLTRANSFERASE"/>
    <property type="match status" value="1"/>
</dbReference>
<protein>
    <recommendedName>
        <fullName evidence="13">Mannosyltransferase</fullName>
        <ecNumber evidence="13">2.4.1.-</ecNumber>
    </recommendedName>
</protein>
<dbReference type="SUPFAM" id="SSF52467">
    <property type="entry name" value="DHS-like NAD/FAD-binding domain"/>
    <property type="match status" value="1"/>
</dbReference>
<feature type="transmembrane region" description="Helical" evidence="13">
    <location>
        <begin position="536"/>
        <end position="556"/>
    </location>
</feature>
<feature type="transmembrane region" description="Helical" evidence="13">
    <location>
        <begin position="596"/>
        <end position="616"/>
    </location>
</feature>
<dbReference type="GO" id="GO:0006506">
    <property type="term" value="P:GPI anchor biosynthetic process"/>
    <property type="evidence" value="ECO:0007669"/>
    <property type="project" value="UniProtKB-KW"/>
</dbReference>
<feature type="binding site" evidence="12">
    <location>
        <position position="94"/>
    </location>
    <ligand>
        <name>Zn(2+)</name>
        <dbReference type="ChEBI" id="CHEBI:29105"/>
    </ligand>
</feature>
<feature type="transmembrane region" description="Helical" evidence="13">
    <location>
        <begin position="286"/>
        <end position="305"/>
    </location>
</feature>
<dbReference type="OrthoDB" id="10066429at2759"/>
<dbReference type="PANTHER" id="PTHR22760:SF3">
    <property type="entry name" value="GPI MANNOSYLTRANSFERASE 4"/>
    <property type="match status" value="1"/>
</dbReference>
<sequence length="805" mass="91140">MEQLGKAPCQSIAFEHAVPSLAHRTLVHLERLGLLQYLITQNIDGLHLRSGFPRDRLSILHGDMFLERCPMCGTLYARSTPTVTMGLKRTGVSCTYIKESSHPCRGKLLDTVLDWENDLPELDYNLAMDKSKCAELHVCIGTSLQMYPAASLPLLSSKPKNVPRKATKSDKEFPSSLSKIVIINLQKTKLAKRAWLNIHAEADFVLRNLASRFFDTASFELETISQSFTPTLVLRYPFPMHQNVFLLAEPSCCHVFISNDCQLSLSLLAMRKQPTVALGRTFGWKVYFALLLLRFILVFTIQPGYLHPDEFFQSVEIGASDVYALDVFRSWEFLVSDKGPLRSIAGLGPLVHLPLWISKSFSPSITDLGTKQTNKDYFRLTRDNLVTRVLLPIRLQTVLFSLTADLFILIASAYIRKPCSYGRRWFFFTTPPLALLLYASAAFGGLLFAGRTLANTWEMAAVALFSLLALTVIRNSKSADCSTFTISSVLCTQAVLSVWATFLRTSYPLFICPLALYEICVLLYRYKYRALFSGSLAILFSAVTIQICLQVDTAYFTGSNPFVWQPPANLLCIPCRFVRYNSGTEHLSEHGLHPPYFHLLVNVPLIFGPVFGFLALWPPCAIRGSQTLLWVCVVFPLVVLSGVPHQEARFLLPLIPFVLTLAGRRLEQVMNKINQKRYRRLLCGLFISWCLQQAFLTLIFGWLHQAGIISYLNTVPIPRLSPMDYCPVHIFYHTYMPPRFPLGRFFNETVQFGLCHDLIDLGGSNLDRLEETLDMLHSNISQNLTKQWVVHLVGLNFDNFLCNYF</sequence>
<name>A0A8E0S327_9TREM</name>
<evidence type="ECO:0000256" key="10">
    <source>
        <dbReference type="ARBA" id="ARBA00023136"/>
    </source>
</evidence>
<evidence type="ECO:0000256" key="13">
    <source>
        <dbReference type="RuleBase" id="RU363075"/>
    </source>
</evidence>
<evidence type="ECO:0000256" key="11">
    <source>
        <dbReference type="ARBA" id="ARBA00038466"/>
    </source>
</evidence>
<keyword evidence="12" id="KW-0479">Metal-binding</keyword>
<keyword evidence="5" id="KW-0808">Transferase</keyword>
<dbReference type="Proteomes" id="UP000728185">
    <property type="component" value="Unassembled WGS sequence"/>
</dbReference>
<organism evidence="15 16">
    <name type="scientific">Fasciolopsis buskii</name>
    <dbReference type="NCBI Taxonomy" id="27845"/>
    <lineage>
        <taxon>Eukaryota</taxon>
        <taxon>Metazoa</taxon>
        <taxon>Spiralia</taxon>
        <taxon>Lophotrochozoa</taxon>
        <taxon>Platyhelminthes</taxon>
        <taxon>Trematoda</taxon>
        <taxon>Digenea</taxon>
        <taxon>Plagiorchiida</taxon>
        <taxon>Echinostomata</taxon>
        <taxon>Echinostomatoidea</taxon>
        <taxon>Fasciolidae</taxon>
        <taxon>Fasciolopsis</taxon>
    </lineage>
</organism>
<feature type="binding site" evidence="12">
    <location>
        <position position="72"/>
    </location>
    <ligand>
        <name>Zn(2+)</name>
        <dbReference type="ChEBI" id="CHEBI:29105"/>
    </ligand>
</feature>
<keyword evidence="3" id="KW-0337">GPI-anchor biosynthesis</keyword>
<keyword evidence="12" id="KW-0862">Zinc</keyword>
<dbReference type="AlphaFoldDB" id="A0A8E0S327"/>
<dbReference type="Pfam" id="PF02146">
    <property type="entry name" value="SIR2"/>
    <property type="match status" value="1"/>
</dbReference>
<evidence type="ECO:0000256" key="3">
    <source>
        <dbReference type="ARBA" id="ARBA00022502"/>
    </source>
</evidence>
<evidence type="ECO:0000259" key="14">
    <source>
        <dbReference type="PROSITE" id="PS50305"/>
    </source>
</evidence>
<feature type="transmembrane region" description="Helical" evidence="13">
    <location>
        <begin position="393"/>
        <end position="414"/>
    </location>
</feature>
<comment type="subcellular location">
    <subcellularLocation>
        <location evidence="1 13">Endoplasmic reticulum membrane</location>
        <topology evidence="1 13">Multi-pass membrane protein</topology>
    </subcellularLocation>
</comment>
<feature type="active site" description="Proton acceptor" evidence="12">
    <location>
        <position position="61"/>
    </location>
</feature>
<evidence type="ECO:0000256" key="9">
    <source>
        <dbReference type="ARBA" id="ARBA00023027"/>
    </source>
</evidence>
<keyword evidence="9" id="KW-0520">NAD</keyword>
<feature type="domain" description="Deacetylase sirtuin-type" evidence="14">
    <location>
        <begin position="1"/>
        <end position="227"/>
    </location>
</feature>
<keyword evidence="4 13" id="KW-0328">Glycosyltransferase</keyword>
<evidence type="ECO:0000313" key="15">
    <source>
        <dbReference type="EMBL" id="KAA0194868.1"/>
    </source>
</evidence>
<keyword evidence="7 13" id="KW-0256">Endoplasmic reticulum</keyword>
<comment type="pathway">
    <text evidence="2">Glycolipid biosynthesis; glycosylphosphatidylinositol-anchor biosynthesis.</text>
</comment>
<feature type="binding site" evidence="12">
    <location>
        <position position="69"/>
    </location>
    <ligand>
        <name>Zn(2+)</name>
        <dbReference type="ChEBI" id="CHEBI:29105"/>
    </ligand>
</feature>
<dbReference type="InterPro" id="IPR003000">
    <property type="entry name" value="Sirtuin"/>
</dbReference>
<dbReference type="Gene3D" id="3.40.50.1220">
    <property type="entry name" value="TPP-binding domain"/>
    <property type="match status" value="1"/>
</dbReference>
<feature type="transmembrane region" description="Helical" evidence="13">
    <location>
        <begin position="426"/>
        <end position="450"/>
    </location>
</feature>
<dbReference type="InterPro" id="IPR026590">
    <property type="entry name" value="Ssirtuin_cat_dom"/>
</dbReference>
<evidence type="ECO:0000256" key="2">
    <source>
        <dbReference type="ARBA" id="ARBA00004687"/>
    </source>
</evidence>